<accession>A0A517WY92</accession>
<reference evidence="4 5" key="1">
    <citation type="submission" date="2019-03" db="EMBL/GenBank/DDBJ databases">
        <title>Deep-cultivation of Planctomycetes and their phenomic and genomic characterization uncovers novel biology.</title>
        <authorList>
            <person name="Wiegand S."/>
            <person name="Jogler M."/>
            <person name="Boedeker C."/>
            <person name="Pinto D."/>
            <person name="Vollmers J."/>
            <person name="Rivas-Marin E."/>
            <person name="Kohn T."/>
            <person name="Peeters S.H."/>
            <person name="Heuer A."/>
            <person name="Rast P."/>
            <person name="Oberbeckmann S."/>
            <person name="Bunk B."/>
            <person name="Jeske O."/>
            <person name="Meyerdierks A."/>
            <person name="Storesund J.E."/>
            <person name="Kallscheuer N."/>
            <person name="Luecker S."/>
            <person name="Lage O.M."/>
            <person name="Pohl T."/>
            <person name="Merkel B.J."/>
            <person name="Hornburger P."/>
            <person name="Mueller R.-W."/>
            <person name="Bruemmer F."/>
            <person name="Labrenz M."/>
            <person name="Spormann A.M."/>
            <person name="Op den Camp H."/>
            <person name="Overmann J."/>
            <person name="Amann R."/>
            <person name="Jetten M.S.M."/>
            <person name="Mascher T."/>
            <person name="Medema M.H."/>
            <person name="Devos D.P."/>
            <person name="Kaster A.-K."/>
            <person name="Ovreas L."/>
            <person name="Rohde M."/>
            <person name="Galperin M.Y."/>
            <person name="Jogler C."/>
        </authorList>
    </citation>
    <scope>NUCLEOTIDE SEQUENCE [LARGE SCALE GENOMIC DNA]</scope>
    <source>
        <strain evidence="2 5">V144</strain>
        <strain evidence="3 4">V202</strain>
    </source>
</reference>
<evidence type="ECO:0000313" key="3">
    <source>
        <dbReference type="EMBL" id="QDU10225.1"/>
    </source>
</evidence>
<evidence type="ECO:0000313" key="4">
    <source>
        <dbReference type="Proteomes" id="UP000318384"/>
    </source>
</evidence>
<accession>A0A517VUH7</accession>
<evidence type="ECO:0000313" key="5">
    <source>
        <dbReference type="Proteomes" id="UP000318704"/>
    </source>
</evidence>
<dbReference type="Proteomes" id="UP000318384">
    <property type="component" value="Chromosome"/>
</dbReference>
<keyword evidence="4" id="KW-1185">Reference proteome</keyword>
<sequence>MQSRILKVIRNLDYFVSYILVADFYYKSISLSETTARPGVHSMEQTPWSRPTMDDLKQVLESFGNSEAVNVRDVDRLELSVPAEVKTLRGNTISAMTREISRQGLGLLHKGMINPGEVTVKLASETREFEYRVKIMWCTPCENGMFISGGEFITKPED</sequence>
<dbReference type="InterPro" id="IPR009875">
    <property type="entry name" value="PilZ_domain"/>
</dbReference>
<organism evidence="2 5">
    <name type="scientific">Gimesia aquarii</name>
    <dbReference type="NCBI Taxonomy" id="2527964"/>
    <lineage>
        <taxon>Bacteria</taxon>
        <taxon>Pseudomonadati</taxon>
        <taxon>Planctomycetota</taxon>
        <taxon>Planctomycetia</taxon>
        <taxon>Planctomycetales</taxon>
        <taxon>Planctomycetaceae</taxon>
        <taxon>Gimesia</taxon>
    </lineage>
</organism>
<proteinExistence type="predicted"/>
<dbReference type="GO" id="GO:0035438">
    <property type="term" value="F:cyclic-di-GMP binding"/>
    <property type="evidence" value="ECO:0007669"/>
    <property type="project" value="InterPro"/>
</dbReference>
<name>A0A517VUH7_9PLAN</name>
<feature type="domain" description="PilZ" evidence="1">
    <location>
        <begin position="73"/>
        <end position="145"/>
    </location>
</feature>
<dbReference type="AlphaFoldDB" id="A0A517VUH7"/>
<dbReference type="Proteomes" id="UP000318704">
    <property type="component" value="Chromosome"/>
</dbReference>
<dbReference type="KEGG" id="gaw:V144x_21070"/>
<evidence type="ECO:0000313" key="2">
    <source>
        <dbReference type="EMBL" id="QDT96649.1"/>
    </source>
</evidence>
<dbReference type="Gene3D" id="2.40.10.220">
    <property type="entry name" value="predicted glycosyltransferase like domains"/>
    <property type="match status" value="1"/>
</dbReference>
<dbReference type="EMBL" id="CP037422">
    <property type="protein sequence ID" value="QDU10225.1"/>
    <property type="molecule type" value="Genomic_DNA"/>
</dbReference>
<gene>
    <name evidence="2" type="ORF">V144x_21070</name>
    <name evidence="3" type="ORF">V202x_36240</name>
</gene>
<dbReference type="EMBL" id="CP037920">
    <property type="protein sequence ID" value="QDT96649.1"/>
    <property type="molecule type" value="Genomic_DNA"/>
</dbReference>
<dbReference type="Pfam" id="PF07238">
    <property type="entry name" value="PilZ"/>
    <property type="match status" value="1"/>
</dbReference>
<protein>
    <recommendedName>
        <fullName evidence="1">PilZ domain-containing protein</fullName>
    </recommendedName>
</protein>
<evidence type="ECO:0000259" key="1">
    <source>
        <dbReference type="Pfam" id="PF07238"/>
    </source>
</evidence>